<dbReference type="EMBL" id="FXUL01000002">
    <property type="protein sequence ID" value="SMP48266.1"/>
    <property type="molecule type" value="Genomic_DNA"/>
</dbReference>
<dbReference type="Proteomes" id="UP001158049">
    <property type="component" value="Unassembled WGS sequence"/>
</dbReference>
<evidence type="ECO:0000259" key="4">
    <source>
        <dbReference type="Pfam" id="PF00501"/>
    </source>
</evidence>
<dbReference type="InterPro" id="IPR000873">
    <property type="entry name" value="AMP-dep_synth/lig_dom"/>
</dbReference>
<evidence type="ECO:0000256" key="1">
    <source>
        <dbReference type="ARBA" id="ARBA00006432"/>
    </source>
</evidence>
<reference evidence="6 7" key="1">
    <citation type="submission" date="2017-05" db="EMBL/GenBank/DDBJ databases">
        <authorList>
            <person name="Varghese N."/>
            <person name="Submissions S."/>
        </authorList>
    </citation>
    <scope>NUCLEOTIDE SEQUENCE [LARGE SCALE GENOMIC DNA]</scope>
    <source>
        <strain evidence="6 7">DSM 26001</strain>
    </source>
</reference>
<dbReference type="InterPro" id="IPR025110">
    <property type="entry name" value="AMP-bd_C"/>
</dbReference>
<dbReference type="Pfam" id="PF23024">
    <property type="entry name" value="AMP-dom_DIP2-like"/>
    <property type="match status" value="1"/>
</dbReference>
<dbReference type="InterPro" id="IPR042099">
    <property type="entry name" value="ANL_N_sf"/>
</dbReference>
<evidence type="ECO:0000259" key="5">
    <source>
        <dbReference type="Pfam" id="PF23024"/>
    </source>
</evidence>
<evidence type="ECO:0000256" key="2">
    <source>
        <dbReference type="SAM" id="MobiDB-lite"/>
    </source>
</evidence>
<accession>A0ABY1PUA2</accession>
<feature type="transmembrane region" description="Helical" evidence="3">
    <location>
        <begin position="77"/>
        <end position="97"/>
    </location>
</feature>
<comment type="caution">
    <text evidence="6">The sequence shown here is derived from an EMBL/GenBank/DDBJ whole genome shotgun (WGS) entry which is preliminary data.</text>
</comment>
<evidence type="ECO:0000313" key="7">
    <source>
        <dbReference type="Proteomes" id="UP001158049"/>
    </source>
</evidence>
<feature type="region of interest" description="Disordered" evidence="2">
    <location>
        <begin position="557"/>
        <end position="577"/>
    </location>
</feature>
<feature type="domain" description="AMP-binding enzyme C-terminal" evidence="5">
    <location>
        <begin position="443"/>
        <end position="556"/>
    </location>
</feature>
<comment type="similarity">
    <text evidence="1">Belongs to the ATP-dependent AMP-binding enzyme family.</text>
</comment>
<dbReference type="Pfam" id="PF00501">
    <property type="entry name" value="AMP-binding"/>
    <property type="match status" value="1"/>
</dbReference>
<name>A0ABY1PUA2_9BURK</name>
<keyword evidence="6" id="KW-0436">Ligase</keyword>
<keyword evidence="3" id="KW-1133">Transmembrane helix</keyword>
<keyword evidence="3" id="KW-0812">Transmembrane</keyword>
<dbReference type="InterPro" id="IPR045851">
    <property type="entry name" value="AMP-bd_C_sf"/>
</dbReference>
<sequence>MYPATGDTPSRSLVAILVDRAASQPDDAAYHFIGDDPASEIKLSYSQLLQEAISLAVSLQIMELPGKPVVLACKTHFFFIVGIYACLLSSTLAVPAAPPRRAALEERIAFLAAHSGAAAMLTDSDAVLEMEMENSLPLIDMRHGRPAAGDAPRRWDRDVADADRPALIQYTSGTGGDPRGVVHSQRSLLAASDAVHASFGHGAHSATLLTLPLFHETGLMLGVIHPLAADVPVYLMTPAQFVQRPERWLRLIGQLRITTAGGPNFMFDMVARALECGQPAPLDLSCLDVCFCTGEPVRAGTIARLLELLQPYGLHPGALAPCYSLSEAGRHVTGGPAGHAPARLAAGIAGLVQPLVSCGRPHIDCRLLIVNPLTRREVAQGDIGEIWLQCASIGLGYWNAPRLTEAQFGARLQDGGGDGAYLRTGDAGLLCDGQLYVLGRLADRVRLGGIDHAAHELELQAERSHAALRPSCATVFTADVAGRPRLVVACELKREMLRCREKWPHVEAAIRSAIRRVHGLAVDEVLLLAPGALPKTSSGKVRRGQCRDDYLAGRLVRAKPAPAASPRHGELAQPNKH</sequence>
<dbReference type="Gene3D" id="3.40.50.12780">
    <property type="entry name" value="N-terminal domain of ligase-like"/>
    <property type="match status" value="1"/>
</dbReference>
<gene>
    <name evidence="6" type="ORF">SAMN06295970_102126</name>
</gene>
<evidence type="ECO:0000256" key="3">
    <source>
        <dbReference type="SAM" id="Phobius"/>
    </source>
</evidence>
<protein>
    <submittedName>
        <fullName evidence="6">Acyl-CoA synthetase (AMP-forming)/AMP-acid ligase II</fullName>
    </submittedName>
</protein>
<evidence type="ECO:0000313" key="6">
    <source>
        <dbReference type="EMBL" id="SMP48266.1"/>
    </source>
</evidence>
<dbReference type="SUPFAM" id="SSF56801">
    <property type="entry name" value="Acetyl-CoA synthetase-like"/>
    <property type="match status" value="1"/>
</dbReference>
<keyword evidence="7" id="KW-1185">Reference proteome</keyword>
<feature type="domain" description="AMP-dependent synthetase/ligase" evidence="4">
    <location>
        <begin position="19"/>
        <end position="398"/>
    </location>
</feature>
<proteinExistence type="inferred from homology"/>
<dbReference type="GO" id="GO:0016874">
    <property type="term" value="F:ligase activity"/>
    <property type="evidence" value="ECO:0007669"/>
    <property type="project" value="UniProtKB-KW"/>
</dbReference>
<dbReference type="RefSeq" id="WP_283440931.1">
    <property type="nucleotide sequence ID" value="NZ_FXUL01000002.1"/>
</dbReference>
<keyword evidence="3" id="KW-0472">Membrane</keyword>
<organism evidence="6 7">
    <name type="scientific">Noviherbaspirillum suwonense</name>
    <dbReference type="NCBI Taxonomy" id="1224511"/>
    <lineage>
        <taxon>Bacteria</taxon>
        <taxon>Pseudomonadati</taxon>
        <taxon>Pseudomonadota</taxon>
        <taxon>Betaproteobacteria</taxon>
        <taxon>Burkholderiales</taxon>
        <taxon>Oxalobacteraceae</taxon>
        <taxon>Noviherbaspirillum</taxon>
    </lineage>
</organism>
<dbReference type="PANTHER" id="PTHR22754:SF32">
    <property type="entry name" value="DISCO-INTERACTING PROTEIN 2"/>
    <property type="match status" value="1"/>
</dbReference>
<dbReference type="Gene3D" id="3.30.300.30">
    <property type="match status" value="1"/>
</dbReference>
<dbReference type="PANTHER" id="PTHR22754">
    <property type="entry name" value="DISCO-INTERACTING PROTEIN 2 DIP2 -RELATED"/>
    <property type="match status" value="1"/>
</dbReference>